<sequence>MSNIYTIKVPSLGDITEAHVVEVLVSIGESIDNGQDLITLESEKSVMGVPSTCKGIVRDIKVKNGDIVKAGTDFMEITIDQNIDSENENINSLINNNIHDISKIDCDVLVLGSGPGGYSAAFRASDLGLETVMVEKHSSLGGVCLNVGCIPTKTLLHSSSLLDSTKHLSDMGINIGKINVNTEKLNTYTSSIVSKLSDGLTSMSKMRKVRVINGIGEFIDSKSLRVKSNDESPETIVRFKYAIISTGSSPISLPFLPKDDRIVNSTGALKLSSNIPKKMLLIGGGIISLELGTIYSSLGSRVDLVEISDGLMTGADRDLVNAWYKINSNRFDSLMLNTKVISAESTKEGIKVYFDGKDAKNSNCYDFVLQAIGRKPNSSNIGLEKIGVVINDHGFIVVDNQMRTNVDNIFAIGDVTGNPMLAHKAVHEAHIAAENVSGKNVFFDARAIPSVAYTNPEIAWVGLTEDDAKKKGIKIKKGVFPWGASGRAISMGAEQGLTKLIFDYESERIIGGGIVGSHAGDLIGEVALAIEMGADIFDIAKTIHPHPTLIESIGMAAESAIGCCTDLPPLSVNK</sequence>
<dbReference type="InterPro" id="IPR050151">
    <property type="entry name" value="Class-I_Pyr_Nuc-Dis_Oxidored"/>
</dbReference>
<feature type="active site" description="Proton acceptor" evidence="13">
    <location>
        <position position="546"/>
    </location>
</feature>
<keyword evidence="10" id="KW-1015">Disulfide bond</keyword>
<dbReference type="InterPro" id="IPR016156">
    <property type="entry name" value="FAD/NAD-linked_Rdtase_dimer_sf"/>
</dbReference>
<dbReference type="GO" id="GO:0004148">
    <property type="term" value="F:dihydrolipoyl dehydrogenase (NADH) activity"/>
    <property type="evidence" value="ECO:0007669"/>
    <property type="project" value="UniProtKB-EC"/>
</dbReference>
<dbReference type="PIRSF" id="PIRSF000350">
    <property type="entry name" value="Mercury_reductase_MerA"/>
    <property type="match status" value="1"/>
</dbReference>
<keyword evidence="5 16" id="KW-0285">Flavoprotein</keyword>
<dbReference type="GO" id="GO:0006103">
    <property type="term" value="P:2-oxoglutarate metabolic process"/>
    <property type="evidence" value="ECO:0007669"/>
    <property type="project" value="TreeGrafter"/>
</dbReference>
<evidence type="ECO:0000256" key="15">
    <source>
        <dbReference type="PIRSR" id="PIRSR000350-4"/>
    </source>
</evidence>
<feature type="binding site" evidence="14">
    <location>
        <position position="373"/>
    </location>
    <ligand>
        <name>NAD(+)</name>
        <dbReference type="ChEBI" id="CHEBI:57540"/>
    </ligand>
</feature>
<dbReference type="SUPFAM" id="SSF51230">
    <property type="entry name" value="Single hybrid motif"/>
    <property type="match status" value="1"/>
</dbReference>
<name>M1M140_9PROT</name>
<comment type="similarity">
    <text evidence="2 16">Belongs to the class-I pyridine nucleotide-disulfide oxidoreductase family.</text>
</comment>
<dbReference type="Gene3D" id="2.40.50.100">
    <property type="match status" value="1"/>
</dbReference>
<dbReference type="AlphaFoldDB" id="M1M140"/>
<dbReference type="InterPro" id="IPR004099">
    <property type="entry name" value="Pyr_nucl-diS_OxRdtase_dimer"/>
</dbReference>
<feature type="binding site" evidence="14">
    <location>
        <position position="306"/>
    </location>
    <ligand>
        <name>NAD(+)</name>
        <dbReference type="ChEBI" id="CHEBI:57540"/>
    </ligand>
</feature>
<keyword evidence="8 16" id="KW-0560">Oxidoreductase</keyword>
<dbReference type="Proteomes" id="UP000011658">
    <property type="component" value="Chromosome"/>
</dbReference>
<comment type="miscellaneous">
    <text evidence="16">The active site is a redox-active disulfide bond.</text>
</comment>
<dbReference type="EMBL" id="CP003806">
    <property type="protein sequence ID" value="AGF49009.1"/>
    <property type="molecule type" value="Genomic_DNA"/>
</dbReference>
<dbReference type="KEGG" id="kga:ST1E_0607"/>
<evidence type="ECO:0000259" key="17">
    <source>
        <dbReference type="PROSITE" id="PS50968"/>
    </source>
</evidence>
<evidence type="ECO:0000313" key="19">
    <source>
        <dbReference type="Proteomes" id="UP000011658"/>
    </source>
</evidence>
<dbReference type="Gene3D" id="3.30.390.30">
    <property type="match status" value="1"/>
</dbReference>
<gene>
    <name evidence="18" type="ORF">ST1E_0607</name>
</gene>
<feature type="binding site" evidence="14">
    <location>
        <begin position="246"/>
        <end position="248"/>
    </location>
    <ligand>
        <name>FAD</name>
        <dbReference type="ChEBI" id="CHEBI:57692"/>
    </ligand>
</feature>
<evidence type="ECO:0000256" key="7">
    <source>
        <dbReference type="ARBA" id="ARBA00022827"/>
    </source>
</evidence>
<evidence type="ECO:0000256" key="5">
    <source>
        <dbReference type="ARBA" id="ARBA00022630"/>
    </source>
</evidence>
<dbReference type="Pfam" id="PF02852">
    <property type="entry name" value="Pyr_redox_dim"/>
    <property type="match status" value="1"/>
</dbReference>
<dbReference type="PANTHER" id="PTHR22912:SF160">
    <property type="entry name" value="DIHYDROLIPOYL DEHYDROGENASE"/>
    <property type="match status" value="1"/>
</dbReference>
<dbReference type="PRINTS" id="PR00411">
    <property type="entry name" value="PNDRDTASEI"/>
</dbReference>
<dbReference type="eggNOG" id="COG1249">
    <property type="taxonomic scope" value="Bacteria"/>
</dbReference>
<comment type="cofactor">
    <cofactor evidence="14 16">
        <name>FAD</name>
        <dbReference type="ChEBI" id="CHEBI:57692"/>
    </cofactor>
    <text evidence="14 16">Binds 1 FAD per subunit.</text>
</comment>
<dbReference type="Gene3D" id="3.50.50.60">
    <property type="entry name" value="FAD/NAD(P)-binding domain"/>
    <property type="match status" value="2"/>
</dbReference>
<organism evidence="18 19">
    <name type="scientific">Candidatus Kinetoplastidibacterium galati TCC219</name>
    <dbReference type="NCBI Taxonomy" id="1208921"/>
    <lineage>
        <taxon>Bacteria</taxon>
        <taxon>Pseudomonadati</taxon>
        <taxon>Pseudomonadota</taxon>
        <taxon>Betaproteobacteria</taxon>
        <taxon>Candidatus Kinetoplastidibacterium</taxon>
    </lineage>
</organism>
<evidence type="ECO:0000256" key="16">
    <source>
        <dbReference type="RuleBase" id="RU003692"/>
    </source>
</evidence>
<dbReference type="InterPro" id="IPR006258">
    <property type="entry name" value="Lipoamide_DH"/>
</dbReference>
<feature type="binding site" evidence="14">
    <location>
        <position position="153"/>
    </location>
    <ligand>
        <name>FAD</name>
        <dbReference type="ChEBI" id="CHEBI:57692"/>
    </ligand>
</feature>
<dbReference type="NCBIfam" id="TIGR01350">
    <property type="entry name" value="lipoamide_DH"/>
    <property type="match status" value="1"/>
</dbReference>
<evidence type="ECO:0000256" key="11">
    <source>
        <dbReference type="ARBA" id="ARBA00023284"/>
    </source>
</evidence>
<evidence type="ECO:0000256" key="6">
    <source>
        <dbReference type="ARBA" id="ARBA00022823"/>
    </source>
</evidence>
<feature type="binding site" evidence="14">
    <location>
        <position position="216"/>
    </location>
    <ligand>
        <name>FAD</name>
        <dbReference type="ChEBI" id="CHEBI:57692"/>
    </ligand>
</feature>
<evidence type="ECO:0000256" key="8">
    <source>
        <dbReference type="ARBA" id="ARBA00023002"/>
    </source>
</evidence>
<dbReference type="Pfam" id="PF00364">
    <property type="entry name" value="Biotin_lipoyl"/>
    <property type="match status" value="1"/>
</dbReference>
<keyword evidence="11 16" id="KW-0676">Redox-active center</keyword>
<feature type="binding site" evidence="14">
    <location>
        <begin position="283"/>
        <end position="290"/>
    </location>
    <ligand>
        <name>NAD(+)</name>
        <dbReference type="ChEBI" id="CHEBI:57540"/>
    </ligand>
</feature>
<feature type="domain" description="Lipoyl-binding" evidence="17">
    <location>
        <begin position="4"/>
        <end position="78"/>
    </location>
</feature>
<dbReference type="SUPFAM" id="SSF51905">
    <property type="entry name" value="FAD/NAD(P)-binding domain"/>
    <property type="match status" value="1"/>
</dbReference>
<dbReference type="InterPro" id="IPR023753">
    <property type="entry name" value="FAD/NAD-binding_dom"/>
</dbReference>
<feature type="disulfide bond" description="Redox-active" evidence="15">
    <location>
        <begin position="144"/>
        <end position="149"/>
    </location>
</feature>
<evidence type="ECO:0000256" key="14">
    <source>
        <dbReference type="PIRSR" id="PIRSR000350-3"/>
    </source>
</evidence>
<dbReference type="EC" id="1.8.1.4" evidence="3 16"/>
<dbReference type="RefSeq" id="WP_015389494.1">
    <property type="nucleotide sequence ID" value="NC_020284.1"/>
</dbReference>
<evidence type="ECO:0000256" key="13">
    <source>
        <dbReference type="PIRSR" id="PIRSR000350-2"/>
    </source>
</evidence>
<dbReference type="InterPro" id="IPR001100">
    <property type="entry name" value="Pyr_nuc-diS_OxRdtase"/>
</dbReference>
<dbReference type="PROSITE" id="PS00189">
    <property type="entry name" value="LIPOYL"/>
    <property type="match status" value="1"/>
</dbReference>
<evidence type="ECO:0000313" key="18">
    <source>
        <dbReference type="EMBL" id="AGF49009.1"/>
    </source>
</evidence>
<reference evidence="18 19" key="1">
    <citation type="journal article" date="2013" name="Genome Biol. Evol.">
        <title>Genome evolution and phylogenomic analysis of candidatus kinetoplastibacterium, the betaproteobacterial endosymbionts of strigomonas and angomonas.</title>
        <authorList>
            <person name="Alves J.M."/>
            <person name="Serrano M.G."/>
            <person name="Maia da Silva F."/>
            <person name="Voegtly L.J."/>
            <person name="Matveyev A.V."/>
            <person name="Teixeira M.M."/>
            <person name="Camargo E.P."/>
            <person name="Buck G.A."/>
        </authorList>
    </citation>
    <scope>NUCLEOTIDE SEQUENCE [LARGE SCALE GENOMIC DNA]</scope>
    <source>
        <strain evidence="18 19">TCC219</strain>
    </source>
</reference>
<accession>M1M140</accession>
<dbReference type="HOGENOM" id="CLU_016755_0_1_4"/>
<keyword evidence="19" id="KW-1185">Reference proteome</keyword>
<evidence type="ECO:0000256" key="4">
    <source>
        <dbReference type="ARBA" id="ARBA00016961"/>
    </source>
</evidence>
<evidence type="ECO:0000256" key="9">
    <source>
        <dbReference type="ARBA" id="ARBA00023027"/>
    </source>
</evidence>
<dbReference type="InterPro" id="IPR036188">
    <property type="entry name" value="FAD/NAD-bd_sf"/>
</dbReference>
<dbReference type="FunFam" id="3.30.390.30:FF:000001">
    <property type="entry name" value="Dihydrolipoyl dehydrogenase"/>
    <property type="match status" value="1"/>
</dbReference>
<evidence type="ECO:0000256" key="2">
    <source>
        <dbReference type="ARBA" id="ARBA00007532"/>
    </source>
</evidence>
<dbReference type="PRINTS" id="PR00368">
    <property type="entry name" value="FADPNR"/>
</dbReference>
<keyword evidence="7 14" id="KW-0274">FAD</keyword>
<evidence type="ECO:0000256" key="3">
    <source>
        <dbReference type="ARBA" id="ARBA00012608"/>
    </source>
</evidence>
<dbReference type="PANTHER" id="PTHR22912">
    <property type="entry name" value="DISULFIDE OXIDOREDUCTASE"/>
    <property type="match status" value="1"/>
</dbReference>
<proteinExistence type="inferred from homology"/>
<feature type="binding site" evidence="14">
    <location>
        <position position="414"/>
    </location>
    <ligand>
        <name>FAD</name>
        <dbReference type="ChEBI" id="CHEBI:57692"/>
    </ligand>
</feature>
<evidence type="ECO:0000256" key="10">
    <source>
        <dbReference type="ARBA" id="ARBA00023157"/>
    </source>
</evidence>
<dbReference type="InterPro" id="IPR000089">
    <property type="entry name" value="Biotin_lipoyl"/>
</dbReference>
<dbReference type="OrthoDB" id="178496at2"/>
<evidence type="ECO:0000256" key="1">
    <source>
        <dbReference type="ARBA" id="ARBA00001938"/>
    </source>
</evidence>
<dbReference type="PROSITE" id="PS00076">
    <property type="entry name" value="PYRIDINE_REDOX_1"/>
    <property type="match status" value="1"/>
</dbReference>
<dbReference type="InterPro" id="IPR011053">
    <property type="entry name" value="Single_hybrid_motif"/>
</dbReference>
<dbReference type="InterPro" id="IPR012999">
    <property type="entry name" value="Pyr_OxRdtase_I_AS"/>
</dbReference>
<dbReference type="SUPFAM" id="SSF55424">
    <property type="entry name" value="FAD/NAD-linked reductases, dimerisation (C-terminal) domain"/>
    <property type="match status" value="1"/>
</dbReference>
<keyword evidence="14" id="KW-0547">Nucleotide-binding</keyword>
<dbReference type="Pfam" id="PF07992">
    <property type="entry name" value="Pyr_redox_2"/>
    <property type="match status" value="1"/>
</dbReference>
<comment type="catalytic activity">
    <reaction evidence="12 16">
        <text>N(6)-[(R)-dihydrolipoyl]-L-lysyl-[protein] + NAD(+) = N(6)-[(R)-lipoyl]-L-lysyl-[protein] + NADH + H(+)</text>
        <dbReference type="Rhea" id="RHEA:15045"/>
        <dbReference type="Rhea" id="RHEA-COMP:10474"/>
        <dbReference type="Rhea" id="RHEA-COMP:10475"/>
        <dbReference type="ChEBI" id="CHEBI:15378"/>
        <dbReference type="ChEBI" id="CHEBI:57540"/>
        <dbReference type="ChEBI" id="CHEBI:57945"/>
        <dbReference type="ChEBI" id="CHEBI:83099"/>
        <dbReference type="ChEBI" id="CHEBI:83100"/>
        <dbReference type="EC" id="1.8.1.4"/>
    </reaction>
</comment>
<feature type="binding site" evidence="14">
    <location>
        <begin position="420"/>
        <end position="423"/>
    </location>
    <ligand>
        <name>FAD</name>
        <dbReference type="ChEBI" id="CHEBI:57692"/>
    </ligand>
</feature>
<dbReference type="STRING" id="1208921.ST1E_0607"/>
<dbReference type="InterPro" id="IPR003016">
    <property type="entry name" value="2-oxoA_DH_lipoyl-BS"/>
</dbReference>
<evidence type="ECO:0000256" key="12">
    <source>
        <dbReference type="ARBA" id="ARBA00049187"/>
    </source>
</evidence>
<keyword evidence="9 14" id="KW-0520">NAD</keyword>
<dbReference type="GO" id="GO:0050660">
    <property type="term" value="F:flavin adenine dinucleotide binding"/>
    <property type="evidence" value="ECO:0007669"/>
    <property type="project" value="InterPro"/>
</dbReference>
<protein>
    <recommendedName>
        <fullName evidence="4 16">Dihydrolipoyl dehydrogenase</fullName>
        <ecNumber evidence="3 16">1.8.1.4</ecNumber>
    </recommendedName>
</protein>
<dbReference type="PROSITE" id="PS50968">
    <property type="entry name" value="BIOTINYL_LIPOYL"/>
    <property type="match status" value="1"/>
</dbReference>
<comment type="cofactor">
    <cofactor evidence="1">
        <name>(R)-lipoate</name>
        <dbReference type="ChEBI" id="CHEBI:83088"/>
    </cofactor>
</comment>
<keyword evidence="6" id="KW-0450">Lipoyl</keyword>
<dbReference type="CDD" id="cd06850">
    <property type="entry name" value="biotinyl_domain"/>
    <property type="match status" value="1"/>
</dbReference>
<dbReference type="PATRIC" id="fig|1208921.3.peg.288"/>